<dbReference type="Gene3D" id="1.10.30.50">
    <property type="match status" value="1"/>
</dbReference>
<proteinExistence type="predicted"/>
<dbReference type="Proteomes" id="UP000579153">
    <property type="component" value="Unassembled WGS sequence"/>
</dbReference>
<dbReference type="PANTHER" id="PTHR33877:SF2">
    <property type="entry name" value="OS07G0170200 PROTEIN"/>
    <property type="match status" value="1"/>
</dbReference>
<dbReference type="PANTHER" id="PTHR33877">
    <property type="entry name" value="SLL1193 PROTEIN"/>
    <property type="match status" value="1"/>
</dbReference>
<accession>A0A7W9G310</accession>
<dbReference type="SUPFAM" id="SSF54060">
    <property type="entry name" value="His-Me finger endonucleases"/>
    <property type="match status" value="1"/>
</dbReference>
<dbReference type="EMBL" id="JACHMB010000001">
    <property type="protein sequence ID" value="MBB5776229.1"/>
    <property type="molecule type" value="Genomic_DNA"/>
</dbReference>
<keyword evidence="3" id="KW-1185">Reference proteome</keyword>
<evidence type="ECO:0000259" key="1">
    <source>
        <dbReference type="SMART" id="SM00507"/>
    </source>
</evidence>
<keyword evidence="2" id="KW-0255">Endonuclease</keyword>
<dbReference type="CDD" id="cd00085">
    <property type="entry name" value="HNHc"/>
    <property type="match status" value="1"/>
</dbReference>
<comment type="caution">
    <text evidence="2">The sequence shown here is derived from an EMBL/GenBank/DDBJ whole genome shotgun (WGS) entry which is preliminary data.</text>
</comment>
<feature type="domain" description="HNH nuclease" evidence="1">
    <location>
        <begin position="17"/>
        <end position="72"/>
    </location>
</feature>
<name>A0A7W9G310_9ACTN</name>
<organism evidence="2 3">
    <name type="scientific">Nonomuraea jabiensis</name>
    <dbReference type="NCBI Taxonomy" id="882448"/>
    <lineage>
        <taxon>Bacteria</taxon>
        <taxon>Bacillati</taxon>
        <taxon>Actinomycetota</taxon>
        <taxon>Actinomycetes</taxon>
        <taxon>Streptosporangiales</taxon>
        <taxon>Streptosporangiaceae</taxon>
        <taxon>Nonomuraea</taxon>
    </lineage>
</organism>
<dbReference type="GO" id="GO:0004519">
    <property type="term" value="F:endonuclease activity"/>
    <property type="evidence" value="ECO:0007669"/>
    <property type="project" value="UniProtKB-KW"/>
</dbReference>
<evidence type="ECO:0000313" key="3">
    <source>
        <dbReference type="Proteomes" id="UP000579153"/>
    </source>
</evidence>
<dbReference type="GO" id="GO:0008270">
    <property type="term" value="F:zinc ion binding"/>
    <property type="evidence" value="ECO:0007669"/>
    <property type="project" value="InterPro"/>
</dbReference>
<dbReference type="InterPro" id="IPR003615">
    <property type="entry name" value="HNH_nuc"/>
</dbReference>
<dbReference type="InterPro" id="IPR052892">
    <property type="entry name" value="NA-targeting_endonuclease"/>
</dbReference>
<dbReference type="InterPro" id="IPR044925">
    <property type="entry name" value="His-Me_finger_sf"/>
</dbReference>
<dbReference type="InterPro" id="IPR002711">
    <property type="entry name" value="HNH"/>
</dbReference>
<dbReference type="Pfam" id="PF01844">
    <property type="entry name" value="HNH"/>
    <property type="match status" value="1"/>
</dbReference>
<dbReference type="GO" id="GO:0003676">
    <property type="term" value="F:nucleic acid binding"/>
    <property type="evidence" value="ECO:0007669"/>
    <property type="project" value="InterPro"/>
</dbReference>
<dbReference type="SMART" id="SM00507">
    <property type="entry name" value="HNHc"/>
    <property type="match status" value="1"/>
</dbReference>
<reference evidence="2 3" key="1">
    <citation type="submission" date="2020-08" db="EMBL/GenBank/DDBJ databases">
        <title>Sequencing the genomes of 1000 actinobacteria strains.</title>
        <authorList>
            <person name="Klenk H.-P."/>
        </authorList>
    </citation>
    <scope>NUCLEOTIDE SEQUENCE [LARGE SCALE GENOMIC DNA]</scope>
    <source>
        <strain evidence="2 3">DSM 45507</strain>
    </source>
</reference>
<gene>
    <name evidence="2" type="ORF">HD596_002985</name>
</gene>
<evidence type="ECO:0000313" key="2">
    <source>
        <dbReference type="EMBL" id="MBB5776229.1"/>
    </source>
</evidence>
<protein>
    <submittedName>
        <fullName evidence="2">5-methylcytosine-specific restriction endonuclease McrA</fullName>
    </submittedName>
</protein>
<sequence length="124" mass="13693">MARKYGADRIGSMAWKELRLQILERDGWRCRNCQAPIRAGDGSAHVDHRIPRHRGGLSTPENLQALCRRCNLIKSRAEAAEVGLRKRREAGGGAADATPITEAGVPCEIHGARCSARGQHSREW</sequence>
<keyword evidence="2" id="KW-0378">Hydrolase</keyword>
<dbReference type="AlphaFoldDB" id="A0A7W9G310"/>
<dbReference type="RefSeq" id="WP_185069782.1">
    <property type="nucleotide sequence ID" value="NZ_JACHMB010000001.1"/>
</dbReference>
<keyword evidence="2" id="KW-0540">Nuclease</keyword>